<proteinExistence type="predicted"/>
<dbReference type="PANTHER" id="PTHR43658:SF8">
    <property type="entry name" value="17-BETA-HYDROXYSTEROID DEHYDROGENASE 14-RELATED"/>
    <property type="match status" value="1"/>
</dbReference>
<dbReference type="InterPro" id="IPR020904">
    <property type="entry name" value="Sc_DH/Rdtase_CS"/>
</dbReference>
<organism evidence="2 3">
    <name type="scientific">Phenylobacterium conjunctum</name>
    <dbReference type="NCBI Taxonomy" id="1298959"/>
    <lineage>
        <taxon>Bacteria</taxon>
        <taxon>Pseudomonadati</taxon>
        <taxon>Pseudomonadota</taxon>
        <taxon>Alphaproteobacteria</taxon>
        <taxon>Caulobacterales</taxon>
        <taxon>Caulobacteraceae</taxon>
        <taxon>Phenylobacterium</taxon>
    </lineage>
</organism>
<dbReference type="Gene3D" id="3.40.50.720">
    <property type="entry name" value="NAD(P)-binding Rossmann-like Domain"/>
    <property type="match status" value="1"/>
</dbReference>
<keyword evidence="1" id="KW-0560">Oxidoreductase</keyword>
<dbReference type="PANTHER" id="PTHR43658">
    <property type="entry name" value="SHORT-CHAIN DEHYDROGENASE/REDUCTASE"/>
    <property type="match status" value="1"/>
</dbReference>
<evidence type="ECO:0000256" key="1">
    <source>
        <dbReference type="ARBA" id="ARBA00023002"/>
    </source>
</evidence>
<accession>A0ABW3SXQ7</accession>
<dbReference type="Proteomes" id="UP001597216">
    <property type="component" value="Unassembled WGS sequence"/>
</dbReference>
<dbReference type="EMBL" id="JBHTLQ010000002">
    <property type="protein sequence ID" value="MFD1189197.1"/>
    <property type="molecule type" value="Genomic_DNA"/>
</dbReference>
<sequence length="260" mass="26805">MDLSNASALVTGGAGGFGSATARRLAQKGARVVIADVHADRGEALAKDIGNGSVFVKTDIMSEDSIAEAVAAAVALAPLRAAVVVHGGPPAPGATGPQRTVNREGKRLPLSQFAHTVNVYLNSAFAVTSIAAEAMAQNEPLASNQRGVVINTASIAGYEGQPGQAAYSAAKGGIIGMTLTVARDLAPLGIRAMAIAPGTFLTFAYSSRMTDEQAQAHWGPMVPNPRRMGDPDEYGILAAHIVENDFLNGTTIRLDGAQRF</sequence>
<dbReference type="PROSITE" id="PS00061">
    <property type="entry name" value="ADH_SHORT"/>
    <property type="match status" value="1"/>
</dbReference>
<protein>
    <submittedName>
        <fullName evidence="2">SDR family NAD(P)-dependent oxidoreductase</fullName>
    </submittedName>
</protein>
<evidence type="ECO:0000313" key="3">
    <source>
        <dbReference type="Proteomes" id="UP001597216"/>
    </source>
</evidence>
<dbReference type="RefSeq" id="WP_374345359.1">
    <property type="nucleotide sequence ID" value="NZ_JBHTLQ010000002.1"/>
</dbReference>
<comment type="caution">
    <text evidence="2">The sequence shown here is derived from an EMBL/GenBank/DDBJ whole genome shotgun (WGS) entry which is preliminary data.</text>
</comment>
<dbReference type="Pfam" id="PF00106">
    <property type="entry name" value="adh_short"/>
    <property type="match status" value="1"/>
</dbReference>
<dbReference type="SUPFAM" id="SSF51735">
    <property type="entry name" value="NAD(P)-binding Rossmann-fold domains"/>
    <property type="match status" value="1"/>
</dbReference>
<dbReference type="InterPro" id="IPR036291">
    <property type="entry name" value="NAD(P)-bd_dom_sf"/>
</dbReference>
<gene>
    <name evidence="2" type="ORF">ACFQ27_01280</name>
</gene>
<dbReference type="InterPro" id="IPR002347">
    <property type="entry name" value="SDR_fam"/>
</dbReference>
<keyword evidence="3" id="KW-1185">Reference proteome</keyword>
<dbReference type="PRINTS" id="PR00081">
    <property type="entry name" value="GDHRDH"/>
</dbReference>
<name>A0ABW3SXQ7_9CAUL</name>
<evidence type="ECO:0000313" key="2">
    <source>
        <dbReference type="EMBL" id="MFD1189197.1"/>
    </source>
</evidence>
<reference evidence="3" key="1">
    <citation type="journal article" date="2019" name="Int. J. Syst. Evol. Microbiol.">
        <title>The Global Catalogue of Microorganisms (GCM) 10K type strain sequencing project: providing services to taxonomists for standard genome sequencing and annotation.</title>
        <authorList>
            <consortium name="The Broad Institute Genomics Platform"/>
            <consortium name="The Broad Institute Genome Sequencing Center for Infectious Disease"/>
            <person name="Wu L."/>
            <person name="Ma J."/>
        </authorList>
    </citation>
    <scope>NUCLEOTIDE SEQUENCE [LARGE SCALE GENOMIC DNA]</scope>
    <source>
        <strain evidence="3">CCUG 55074</strain>
    </source>
</reference>